<feature type="binding site" evidence="5">
    <location>
        <position position="174"/>
    </location>
    <ligand>
        <name>Mg(2+)</name>
        <dbReference type="ChEBI" id="CHEBI:18420"/>
    </ligand>
</feature>
<reference evidence="8 9" key="1">
    <citation type="submission" date="2019-02" db="EMBL/GenBank/DDBJ databases">
        <title>Genomic Encyclopedia of Type Strains, Phase IV (KMG-IV): sequencing the most valuable type-strain genomes for metagenomic binning, comparative biology and taxonomic classification.</title>
        <authorList>
            <person name="Goeker M."/>
        </authorList>
    </citation>
    <scope>NUCLEOTIDE SEQUENCE [LARGE SCALE GENOMIC DNA]</scope>
    <source>
        <strain evidence="8 9">DSM 16618</strain>
    </source>
</reference>
<feature type="binding site" evidence="4">
    <location>
        <position position="149"/>
    </location>
    <ligand>
        <name>substrate</name>
    </ligand>
</feature>
<dbReference type="InterPro" id="IPR005000">
    <property type="entry name" value="Aldolase/citrate-lyase_domain"/>
</dbReference>
<name>A0A4Q7MXG3_9BURK</name>
<dbReference type="GO" id="GO:0000287">
    <property type="term" value="F:magnesium ion binding"/>
    <property type="evidence" value="ECO:0007669"/>
    <property type="project" value="TreeGrafter"/>
</dbReference>
<keyword evidence="2 5" id="KW-0479">Metal-binding</keyword>
<dbReference type="GO" id="GO:0016829">
    <property type="term" value="F:lyase activity"/>
    <property type="evidence" value="ECO:0007669"/>
    <property type="project" value="UniProtKB-KW"/>
</dbReference>
<comment type="cofactor">
    <cofactor evidence="1">
        <name>Mg(2+)</name>
        <dbReference type="ChEBI" id="CHEBI:18420"/>
    </cofactor>
</comment>
<keyword evidence="8" id="KW-0456">Lyase</keyword>
<feature type="domain" description="HpcH/HpaI aldolase/citrate lyase" evidence="7">
    <location>
        <begin position="29"/>
        <end position="242"/>
    </location>
</feature>
<dbReference type="EMBL" id="SGWZ01000001">
    <property type="protein sequence ID" value="RZS73454.1"/>
    <property type="molecule type" value="Genomic_DNA"/>
</dbReference>
<keyword evidence="3 5" id="KW-0460">Magnesium</keyword>
<comment type="caution">
    <text evidence="8">The sequence shown here is derived from an EMBL/GenBank/DDBJ whole genome shotgun (WGS) entry which is preliminary data.</text>
</comment>
<feature type="binding site" evidence="5">
    <location>
        <position position="149"/>
    </location>
    <ligand>
        <name>Mg(2+)</name>
        <dbReference type="ChEBI" id="CHEBI:18420"/>
    </ligand>
</feature>
<organism evidence="8 9">
    <name type="scientific">Kerstersia gyiorum</name>
    <dbReference type="NCBI Taxonomy" id="206506"/>
    <lineage>
        <taxon>Bacteria</taxon>
        <taxon>Pseudomonadati</taxon>
        <taxon>Pseudomonadota</taxon>
        <taxon>Betaproteobacteria</taxon>
        <taxon>Burkholderiales</taxon>
        <taxon>Alcaligenaceae</taxon>
        <taxon>Kerstersia</taxon>
    </lineage>
</organism>
<protein>
    <submittedName>
        <fullName evidence="8">Citrate lyase subunit beta/citryl-CoA lyase</fullName>
    </submittedName>
</protein>
<accession>A0A4Q7MXG3</accession>
<dbReference type="InterPro" id="IPR040442">
    <property type="entry name" value="Pyrv_kinase-like_dom_sf"/>
</dbReference>
<dbReference type="InterPro" id="IPR011206">
    <property type="entry name" value="Citrate_lyase_beta/mcl1/mcl2"/>
</dbReference>
<dbReference type="AlphaFoldDB" id="A0A4Q7MXG3"/>
<dbReference type="PANTHER" id="PTHR32308">
    <property type="entry name" value="LYASE BETA SUBUNIT, PUTATIVE (AFU_ORTHOLOGUE AFUA_4G13030)-RELATED"/>
    <property type="match status" value="1"/>
</dbReference>
<evidence type="ECO:0000256" key="1">
    <source>
        <dbReference type="ARBA" id="ARBA00001946"/>
    </source>
</evidence>
<feature type="region of interest" description="Disordered" evidence="6">
    <location>
        <begin position="1"/>
        <end position="23"/>
    </location>
</feature>
<evidence type="ECO:0000256" key="5">
    <source>
        <dbReference type="PIRSR" id="PIRSR015582-2"/>
    </source>
</evidence>
<evidence type="ECO:0000259" key="7">
    <source>
        <dbReference type="Pfam" id="PF03328"/>
    </source>
</evidence>
<dbReference type="GO" id="GO:0006107">
    <property type="term" value="P:oxaloacetate metabolic process"/>
    <property type="evidence" value="ECO:0007669"/>
    <property type="project" value="TreeGrafter"/>
</dbReference>
<dbReference type="SUPFAM" id="SSF51621">
    <property type="entry name" value="Phosphoenolpyruvate/pyruvate domain"/>
    <property type="match status" value="1"/>
</dbReference>
<gene>
    <name evidence="8" type="ORF">EV679_0646</name>
</gene>
<feature type="binding site" evidence="4">
    <location>
        <position position="91"/>
    </location>
    <ligand>
        <name>substrate</name>
    </ligand>
</feature>
<dbReference type="Pfam" id="PF03328">
    <property type="entry name" value="HpcH_HpaI"/>
    <property type="match status" value="1"/>
</dbReference>
<dbReference type="PANTHER" id="PTHR32308:SF10">
    <property type="entry name" value="CITRATE LYASE SUBUNIT BETA"/>
    <property type="match status" value="1"/>
</dbReference>
<evidence type="ECO:0000256" key="6">
    <source>
        <dbReference type="SAM" id="MobiDB-lite"/>
    </source>
</evidence>
<evidence type="ECO:0000256" key="2">
    <source>
        <dbReference type="ARBA" id="ARBA00022723"/>
    </source>
</evidence>
<dbReference type="PIRSF" id="PIRSF015582">
    <property type="entry name" value="Cit_lyase_B"/>
    <property type="match status" value="1"/>
</dbReference>
<proteinExistence type="predicted"/>
<evidence type="ECO:0000313" key="8">
    <source>
        <dbReference type="EMBL" id="RZS73454.1"/>
    </source>
</evidence>
<dbReference type="InterPro" id="IPR015813">
    <property type="entry name" value="Pyrv/PenolPyrv_kinase-like_dom"/>
</dbReference>
<evidence type="ECO:0000256" key="4">
    <source>
        <dbReference type="PIRSR" id="PIRSR015582-1"/>
    </source>
</evidence>
<evidence type="ECO:0000256" key="3">
    <source>
        <dbReference type="ARBA" id="ARBA00022842"/>
    </source>
</evidence>
<dbReference type="Gene3D" id="3.20.20.60">
    <property type="entry name" value="Phosphoenolpyruvate-binding domains"/>
    <property type="match status" value="1"/>
</dbReference>
<sequence>MPHHPSHDTSARMGEPAHRPDGLRLRPRRSVLYISGANERALEKARGLDADTLIFDLEDAVAPETKALARQRIGTALAQPQGYGHRERIVRINGLATAWGVADIEWLASQDIDGVLLPKVESAAAVREARQALHAAGCRQDLPLWAMVETPLGVLRADAIAEQGVAALVAGTSDLAKALDARPAADRLPLLFALSQIVLAARAWGCVALDGVHGDLEDDAGLALVCRQGRDLGFDGKTLIHPRQLAAANEAFSPSDEDVAQARKRVAAWAEAQAQGLGVVVVDGVLVEQLHVDAAEMLMARADKIAGRGPG</sequence>
<dbReference type="Proteomes" id="UP000292039">
    <property type="component" value="Unassembled WGS sequence"/>
</dbReference>
<evidence type="ECO:0000313" key="9">
    <source>
        <dbReference type="Proteomes" id="UP000292039"/>
    </source>
</evidence>